<gene>
    <name evidence="9" type="primary">8053334</name>
    <name evidence="8" type="ORF">IscW_ISCW016372</name>
</gene>
<proteinExistence type="inferred from homology"/>
<dbReference type="InParanoid" id="B7P1F9"/>
<dbReference type="GO" id="GO:1901858">
    <property type="term" value="P:regulation of mitochondrial DNA metabolic process"/>
    <property type="evidence" value="ECO:0000318"/>
    <property type="project" value="GO_Central"/>
</dbReference>
<dbReference type="GO" id="GO:0016020">
    <property type="term" value="C:membrane"/>
    <property type="evidence" value="ECO:0007669"/>
    <property type="project" value="UniProtKB-SubCell"/>
</dbReference>
<sequence>MAWLFASSDGIVNITPAVTQVLAIATMLLLGDVISQKIIQRKPAIDARQATRFFMIGALYTGPLVVTWYSWVESVVGQEIHGAILVKALLGQVVFSPLLLLGTIVLFDVFQRRSWTDVKQSIRTKYLPLQTVVYVFWIPVELVNFQFVAARWRPLFNGVCCLFFKTYMAWRMSGVRPVTGATSTAKEPTLPA</sequence>
<protein>
    <recommendedName>
        <fullName evidence="6">Mitochondrial inner membrane protein Mpv17</fullName>
    </recommendedName>
</protein>
<evidence type="ECO:0000256" key="5">
    <source>
        <dbReference type="ARBA" id="ARBA00023136"/>
    </source>
</evidence>
<keyword evidence="4 7" id="KW-1133">Transmembrane helix</keyword>
<dbReference type="PANTHER" id="PTHR11266">
    <property type="entry name" value="PEROXISOMAL MEMBRANE PROTEIN 2, PXMP2 MPV17"/>
    <property type="match status" value="1"/>
</dbReference>
<feature type="transmembrane region" description="Helical" evidence="7">
    <location>
        <begin position="12"/>
        <end position="31"/>
    </location>
</feature>
<comment type="subcellular location">
    <subcellularLocation>
        <location evidence="1">Membrane</location>
        <topology evidence="1">Multi-pass membrane protein</topology>
    </subcellularLocation>
</comment>
<accession>B7P1F9</accession>
<evidence type="ECO:0000256" key="3">
    <source>
        <dbReference type="ARBA" id="ARBA00022692"/>
    </source>
</evidence>
<comment type="similarity">
    <text evidence="2 7">Belongs to the peroxisomal membrane protein PXMP2/4 family.</text>
</comment>
<dbReference type="EMBL" id="ABJB011085723">
    <property type="status" value="NOT_ANNOTATED_CDS"/>
    <property type="molecule type" value="Genomic_DNA"/>
</dbReference>
<evidence type="ECO:0000256" key="1">
    <source>
        <dbReference type="ARBA" id="ARBA00004141"/>
    </source>
</evidence>
<reference evidence="8 10" key="1">
    <citation type="submission" date="2008-03" db="EMBL/GenBank/DDBJ databases">
        <title>Annotation of Ixodes scapularis.</title>
        <authorList>
            <consortium name="Ixodes scapularis Genome Project Consortium"/>
            <person name="Caler E."/>
            <person name="Hannick L.I."/>
            <person name="Bidwell S."/>
            <person name="Joardar V."/>
            <person name="Thiagarajan M."/>
            <person name="Amedeo P."/>
            <person name="Galinsky K.J."/>
            <person name="Schobel S."/>
            <person name="Inman J."/>
            <person name="Hostetler J."/>
            <person name="Miller J."/>
            <person name="Hammond M."/>
            <person name="Megy K."/>
            <person name="Lawson D."/>
            <person name="Kodira C."/>
            <person name="Sutton G."/>
            <person name="Meyer J."/>
            <person name="Hill C.A."/>
            <person name="Birren B."/>
            <person name="Nene V."/>
            <person name="Collins F."/>
            <person name="Alarcon-Chaidez F."/>
            <person name="Wikel S."/>
            <person name="Strausberg R."/>
        </authorList>
    </citation>
    <scope>NUCLEOTIDE SEQUENCE [LARGE SCALE GENOMIC DNA]</scope>
    <source>
        <strain evidence="10">Wikel</strain>
        <strain evidence="8">Wikel colony</strain>
    </source>
</reference>
<evidence type="ECO:0000256" key="4">
    <source>
        <dbReference type="ARBA" id="ARBA00022989"/>
    </source>
</evidence>
<evidence type="ECO:0000313" key="8">
    <source>
        <dbReference type="EMBL" id="EEC00431.1"/>
    </source>
</evidence>
<organism>
    <name type="scientific">Ixodes scapularis</name>
    <name type="common">Black-legged tick</name>
    <name type="synonym">Deer tick</name>
    <dbReference type="NCBI Taxonomy" id="6945"/>
    <lineage>
        <taxon>Eukaryota</taxon>
        <taxon>Metazoa</taxon>
        <taxon>Ecdysozoa</taxon>
        <taxon>Arthropoda</taxon>
        <taxon>Chelicerata</taxon>
        <taxon>Arachnida</taxon>
        <taxon>Acari</taxon>
        <taxon>Parasitiformes</taxon>
        <taxon>Ixodida</taxon>
        <taxon>Ixodoidea</taxon>
        <taxon>Ixodidae</taxon>
        <taxon>Ixodinae</taxon>
        <taxon>Ixodes</taxon>
    </lineage>
</organism>
<dbReference type="GO" id="GO:0015267">
    <property type="term" value="F:channel activity"/>
    <property type="evidence" value="ECO:0000318"/>
    <property type="project" value="GO_Central"/>
</dbReference>
<dbReference type="PaxDb" id="6945-B7P1F9"/>
<keyword evidence="5 7" id="KW-0472">Membrane</keyword>
<dbReference type="GO" id="GO:0005739">
    <property type="term" value="C:mitochondrion"/>
    <property type="evidence" value="ECO:0000318"/>
    <property type="project" value="GO_Central"/>
</dbReference>
<dbReference type="GO" id="GO:0005737">
    <property type="term" value="C:cytoplasm"/>
    <property type="evidence" value="ECO:0000318"/>
    <property type="project" value="GO_Central"/>
</dbReference>
<feature type="transmembrane region" description="Helical" evidence="7">
    <location>
        <begin position="84"/>
        <end position="110"/>
    </location>
</feature>
<dbReference type="VEuPathDB" id="VectorBase:ISCI016372"/>
<dbReference type="VEuPathDB" id="VectorBase:ISCW016372"/>
<evidence type="ECO:0000256" key="6">
    <source>
        <dbReference type="ARBA" id="ARBA00049743"/>
    </source>
</evidence>
<evidence type="ECO:0000256" key="7">
    <source>
        <dbReference type="RuleBase" id="RU363053"/>
    </source>
</evidence>
<evidence type="ECO:0000313" key="9">
    <source>
        <dbReference type="EnsemblMetazoa" id="ISCW016372-PA"/>
    </source>
</evidence>
<keyword evidence="10" id="KW-1185">Reference proteome</keyword>
<dbReference type="EnsemblMetazoa" id="ISCW016372-RA">
    <property type="protein sequence ID" value="ISCW016372-PA"/>
    <property type="gene ID" value="ISCW016372"/>
</dbReference>
<dbReference type="AlphaFoldDB" id="B7P1F9"/>
<dbReference type="PANTHER" id="PTHR11266:SF17">
    <property type="entry name" value="PROTEIN MPV17"/>
    <property type="match status" value="1"/>
</dbReference>
<name>B7P1F9_IXOSC</name>
<dbReference type="Pfam" id="PF04117">
    <property type="entry name" value="Mpv17_PMP22"/>
    <property type="match status" value="1"/>
</dbReference>
<dbReference type="InterPro" id="IPR007248">
    <property type="entry name" value="Mpv17_PMP22"/>
</dbReference>
<dbReference type="FunCoup" id="B7P1F9">
    <property type="interactions" value="292"/>
</dbReference>
<feature type="transmembrane region" description="Helical" evidence="7">
    <location>
        <begin position="131"/>
        <end position="149"/>
    </location>
</feature>
<keyword evidence="3 7" id="KW-0812">Transmembrane</keyword>
<dbReference type="EMBL" id="DS616747">
    <property type="protein sequence ID" value="EEC00431.1"/>
    <property type="molecule type" value="Genomic_DNA"/>
</dbReference>
<dbReference type="VEuPathDB" id="VectorBase:ISCP_015987"/>
<dbReference type="KEGG" id="isc:8053334"/>
<dbReference type="HOGENOM" id="CLU_049109_8_3_1"/>
<dbReference type="OrthoDB" id="10267969at2759"/>
<evidence type="ECO:0000256" key="2">
    <source>
        <dbReference type="ARBA" id="ARBA00006824"/>
    </source>
</evidence>
<reference evidence="9" key="2">
    <citation type="submission" date="2020-05" db="UniProtKB">
        <authorList>
            <consortium name="EnsemblMetazoa"/>
        </authorList>
    </citation>
    <scope>IDENTIFICATION</scope>
    <source>
        <strain evidence="9">wikel</strain>
    </source>
</reference>
<dbReference type="Proteomes" id="UP000001555">
    <property type="component" value="Unassembled WGS sequence"/>
</dbReference>
<feature type="transmembrane region" description="Helical" evidence="7">
    <location>
        <begin position="52"/>
        <end position="72"/>
    </location>
</feature>
<evidence type="ECO:0000313" key="10">
    <source>
        <dbReference type="Proteomes" id="UP000001555"/>
    </source>
</evidence>